<dbReference type="GO" id="GO:0016301">
    <property type="term" value="F:kinase activity"/>
    <property type="evidence" value="ECO:0007669"/>
    <property type="project" value="UniProtKB-KW"/>
</dbReference>
<evidence type="ECO:0000313" key="1">
    <source>
        <dbReference type="EMBL" id="EJX00007.1"/>
    </source>
</evidence>
<comment type="caution">
    <text evidence="1">The sequence shown here is derived from an EMBL/GenBank/DDBJ whole genome shotgun (WGS) entry which is preliminary data.</text>
</comment>
<accession>J9FYD2</accession>
<dbReference type="AlphaFoldDB" id="J9FYD2"/>
<proteinExistence type="predicted"/>
<reference evidence="1" key="1">
    <citation type="journal article" date="2012" name="PLoS ONE">
        <title>Gene sets for utilization of primary and secondary nutrition supplies in the distal gut of endangered iberian lynx.</title>
        <authorList>
            <person name="Alcaide M."/>
            <person name="Messina E."/>
            <person name="Richter M."/>
            <person name="Bargiela R."/>
            <person name="Peplies J."/>
            <person name="Huws S.A."/>
            <person name="Newbold C.J."/>
            <person name="Golyshin P.N."/>
            <person name="Simon M.A."/>
            <person name="Lopez G."/>
            <person name="Yakimov M.M."/>
            <person name="Ferrer M."/>
        </authorList>
    </citation>
    <scope>NUCLEOTIDE SEQUENCE</scope>
</reference>
<keyword evidence="1" id="KW-0418">Kinase</keyword>
<keyword evidence="1" id="KW-0808">Transferase</keyword>
<dbReference type="EMBL" id="AMCI01003566">
    <property type="protein sequence ID" value="EJX00007.1"/>
    <property type="molecule type" value="Genomic_DNA"/>
</dbReference>
<organism evidence="1">
    <name type="scientific">gut metagenome</name>
    <dbReference type="NCBI Taxonomy" id="749906"/>
    <lineage>
        <taxon>unclassified sequences</taxon>
        <taxon>metagenomes</taxon>
        <taxon>organismal metagenomes</taxon>
    </lineage>
</organism>
<protein>
    <submittedName>
        <fullName evidence="1">Sensor signal transduction histidine kinase</fullName>
    </submittedName>
</protein>
<name>J9FYD2_9ZZZZ</name>
<sequence>MTATATYFSAQAEFNKFLDVYLQDTAESLKNTVRTSSFNSDETTSPIILGAPKAYQILLQIYDSTTNKLWIPEGKPRLPLPETEGFALKQINGKQWQTYSVSSGSLIITVAQEITVRSELAAAAALRTL</sequence>
<feature type="non-terminal residue" evidence="1">
    <location>
        <position position="129"/>
    </location>
</feature>
<gene>
    <name evidence="1" type="ORF">EVA_11887</name>
</gene>